<evidence type="ECO:0008006" key="5">
    <source>
        <dbReference type="Google" id="ProtNLM"/>
    </source>
</evidence>
<dbReference type="PROSITE" id="PS50005">
    <property type="entry name" value="TPR"/>
    <property type="match status" value="1"/>
</dbReference>
<keyword evidence="4" id="KW-1185">Reference proteome</keyword>
<dbReference type="PANTHER" id="PTHR46082:SF6">
    <property type="entry name" value="AAA+ ATPASE DOMAIN-CONTAINING PROTEIN-RELATED"/>
    <property type="match status" value="1"/>
</dbReference>
<dbReference type="SUPFAM" id="SSF48452">
    <property type="entry name" value="TPR-like"/>
    <property type="match status" value="4"/>
</dbReference>
<evidence type="ECO:0000313" key="4">
    <source>
        <dbReference type="Proteomes" id="UP000664521"/>
    </source>
</evidence>
<dbReference type="InterPro" id="IPR053137">
    <property type="entry name" value="NLR-like"/>
</dbReference>
<dbReference type="PANTHER" id="PTHR46082">
    <property type="entry name" value="ATP/GTP-BINDING PROTEIN-RELATED"/>
    <property type="match status" value="1"/>
</dbReference>
<reference evidence="3" key="1">
    <citation type="submission" date="2021-03" db="EMBL/GenBank/DDBJ databases">
        <authorList>
            <person name="Tagirdzhanova G."/>
        </authorList>
    </citation>
    <scope>NUCLEOTIDE SEQUENCE</scope>
</reference>
<evidence type="ECO:0000256" key="1">
    <source>
        <dbReference type="PROSITE-ProRule" id="PRU00339"/>
    </source>
</evidence>
<comment type="caution">
    <text evidence="3">The sequence shown here is derived from an EMBL/GenBank/DDBJ whole genome shotgun (WGS) entry which is preliminary data.</text>
</comment>
<feature type="compositionally biased region" description="Acidic residues" evidence="2">
    <location>
        <begin position="1198"/>
        <end position="1222"/>
    </location>
</feature>
<organism evidence="3 4">
    <name type="scientific">Heterodermia speciosa</name>
    <dbReference type="NCBI Taxonomy" id="116794"/>
    <lineage>
        <taxon>Eukaryota</taxon>
        <taxon>Fungi</taxon>
        <taxon>Dikarya</taxon>
        <taxon>Ascomycota</taxon>
        <taxon>Pezizomycotina</taxon>
        <taxon>Lecanoromycetes</taxon>
        <taxon>OSLEUM clade</taxon>
        <taxon>Lecanoromycetidae</taxon>
        <taxon>Caliciales</taxon>
        <taxon>Physciaceae</taxon>
        <taxon>Heterodermia</taxon>
    </lineage>
</organism>
<dbReference type="Gene3D" id="3.40.50.300">
    <property type="entry name" value="P-loop containing nucleotide triphosphate hydrolases"/>
    <property type="match status" value="1"/>
</dbReference>
<gene>
    <name evidence="3" type="ORF">HETSPECPRED_009037</name>
</gene>
<protein>
    <recommendedName>
        <fullName evidence="5">NB-ARC domain-containing protein</fullName>
    </recommendedName>
</protein>
<evidence type="ECO:0000313" key="3">
    <source>
        <dbReference type="EMBL" id="CAF9933885.1"/>
    </source>
</evidence>
<dbReference type="OrthoDB" id="1658288at2759"/>
<dbReference type="EMBL" id="CAJPDS010000071">
    <property type="protein sequence ID" value="CAF9933885.1"/>
    <property type="molecule type" value="Genomic_DNA"/>
</dbReference>
<proteinExistence type="predicted"/>
<dbReference type="InterPro" id="IPR019734">
    <property type="entry name" value="TPR_rpt"/>
</dbReference>
<evidence type="ECO:0000256" key="2">
    <source>
        <dbReference type="SAM" id="MobiDB-lite"/>
    </source>
</evidence>
<dbReference type="GO" id="GO:0042802">
    <property type="term" value="F:identical protein binding"/>
    <property type="evidence" value="ECO:0007669"/>
    <property type="project" value="InterPro"/>
</dbReference>
<feature type="region of interest" description="Disordered" evidence="2">
    <location>
        <begin position="1194"/>
        <end position="1274"/>
    </location>
</feature>
<dbReference type="InterPro" id="IPR011717">
    <property type="entry name" value="TPR-4"/>
</dbReference>
<feature type="compositionally biased region" description="Polar residues" evidence="2">
    <location>
        <begin position="1262"/>
        <end position="1274"/>
    </location>
</feature>
<feature type="repeat" description="TPR" evidence="1">
    <location>
        <begin position="864"/>
        <end position="897"/>
    </location>
</feature>
<dbReference type="Gene3D" id="1.25.40.10">
    <property type="entry name" value="Tetratricopeptide repeat domain"/>
    <property type="match status" value="3"/>
</dbReference>
<name>A0A8H3G163_9LECA</name>
<dbReference type="SUPFAM" id="SSF52540">
    <property type="entry name" value="P-loop containing nucleoside triphosphate hydrolases"/>
    <property type="match status" value="1"/>
</dbReference>
<dbReference type="InterPro" id="IPR027417">
    <property type="entry name" value="P-loop_NTPase"/>
</dbReference>
<dbReference type="Pfam" id="PF13374">
    <property type="entry name" value="TPR_10"/>
    <property type="match status" value="1"/>
</dbReference>
<dbReference type="Proteomes" id="UP000664521">
    <property type="component" value="Unassembled WGS sequence"/>
</dbReference>
<dbReference type="AlphaFoldDB" id="A0A8H3G163"/>
<dbReference type="Pfam" id="PF07721">
    <property type="entry name" value="TPR_4"/>
    <property type="match status" value="1"/>
</dbReference>
<sequence length="1274" mass="144617">MSGLEPLAAVGLAGNIVQFVDFTAQLCLRIKELSSSSSGLPKELEKQTIQLSGLLHVLKELAQNPQGPTLAHGVLERCFLESNELKLLLKGYEGGSDRSRLKNVKLAFQSLRQSKNIEKLQVHLNRLVNILDLQLQVRTDSSVSEMVGLLQQKLDLDTANETSSAQLKPIWTVPINRNPSFVGREEVLKQLESKFAGQSGEYQRIAVLHGLGGIGKSQIALEYIFRRRSPDTAVFWVHASSVARFMDSYKHIASDYQLPGRDDPTLDILQLVRDWLNTQCPFDWFMVIDNVDERAGFLDGSEQTETKNALYEYIPQSARGSILYTTRSRDIGIDLSLHKDPIMVQCLGFDDARALLGESLVADAQEDDLLALFDHLDYLPLAISQAAAFMIKRRKGVADYLILLQDDSTRSQILSQKGHHHGRVERSSESVVSTWWVTFRSIKRENPRAAELLAMMSLLDRHETPVSLLQDPNEEIFGFEEAIGLLEDFSLITTFSGATLCNERALELLSQMTHNHPRNSLVFGEMHGLVQESTKTWLSQSEGNATEIATKTLSAVARCFDSNYKILTLCDLIYPHVNASASYHLSLFGVSREHSQECWYSIICMLHNVSTYLNYRDRFEKCEQNALLVMRLCRMYLGDDDKTTLEKMEWYAYALGNSNKHEEACDIQSQVLHILEGSLGHQESRTLRSIGNLGHILAHMGDLEGAEKLLRRSFLSQRENHLENSEDTQPCDDLIHVMATLASVFMRQGEHQNALDLLDEGLEFLEAWTTKNDSVKSLYWSTMLQLAEYYCRCGKYRNAHICIKRVSFELRESFKSTHPFNLRLRRELANLLWAEGRCDEAEELLKGLYRDWVEVQHWDYKLSTDVLCDIGDMQYCRGKFEEAEKTFKKALQVIADDRQGWIQDTAQRQINIQRAISRCRENQGHIEDGKACTLPSEHKSALDTEETSEAKKWRQKGRDSVTASRFETSVATSVEESVVSKENPKIDDDNTQETRFDLAFDFYCQKRYEEAYVLAQPLLAFSKRTKGWNYPITRACVELLARTTDQLGNYDQSEDLWRQLLHWHNCRYERDQYTVFCALNAIARLMSQREDYEGAEEALKSALAVPSVFLKRLDPIAILYPRFSLGYQLFHQGKFKEAESAFNQAYDCCVAMFGSYAATSIDYLKCLTIVAESAGSSHRLEELHYLLGTTMALPSDGREEDFDESASESDYDSSNGEEDFDESASNSLDPDSMTMALPSDGKEEEYGNSASESEHDSASSDWETTNSDSSHNGD</sequence>
<accession>A0A8H3G163</accession>
<keyword evidence="1" id="KW-0802">TPR repeat</keyword>
<dbReference type="InterPro" id="IPR011990">
    <property type="entry name" value="TPR-like_helical_dom_sf"/>
</dbReference>
<dbReference type="SMART" id="SM00028">
    <property type="entry name" value="TPR"/>
    <property type="match status" value="5"/>
</dbReference>